<proteinExistence type="predicted"/>
<evidence type="ECO:0008006" key="3">
    <source>
        <dbReference type="Google" id="ProtNLM"/>
    </source>
</evidence>
<accession>A0A9W9VPJ7</accession>
<dbReference type="PANTHER" id="PTHR34846">
    <property type="entry name" value="4-CARBOXYMUCONOLACTONE DECARBOXYLASE FAMILY PROTEIN (AFU_ORTHOLOGUE AFUA_6G11590)"/>
    <property type="match status" value="1"/>
</dbReference>
<reference evidence="1" key="2">
    <citation type="journal article" date="2023" name="IMA Fungus">
        <title>Comparative genomic study of the Penicillium genus elucidates a diverse pangenome and 15 lateral gene transfer events.</title>
        <authorList>
            <person name="Petersen C."/>
            <person name="Sorensen T."/>
            <person name="Nielsen M.R."/>
            <person name="Sondergaard T.E."/>
            <person name="Sorensen J.L."/>
            <person name="Fitzpatrick D.A."/>
            <person name="Frisvad J.C."/>
            <person name="Nielsen K.L."/>
        </authorList>
    </citation>
    <scope>NUCLEOTIDE SEQUENCE</scope>
    <source>
        <strain evidence="1">IBT 29677</strain>
    </source>
</reference>
<dbReference type="AlphaFoldDB" id="A0A9W9VPJ7"/>
<dbReference type="SUPFAM" id="SSF69118">
    <property type="entry name" value="AhpD-like"/>
    <property type="match status" value="1"/>
</dbReference>
<dbReference type="RefSeq" id="XP_056484751.1">
    <property type="nucleotide sequence ID" value="XM_056634131.1"/>
</dbReference>
<name>A0A9W9VPJ7_9EURO</name>
<dbReference type="Gene3D" id="1.20.1290.10">
    <property type="entry name" value="AhpD-like"/>
    <property type="match status" value="1"/>
</dbReference>
<dbReference type="GeneID" id="81373111"/>
<dbReference type="Proteomes" id="UP001147747">
    <property type="component" value="Unassembled WGS sequence"/>
</dbReference>
<dbReference type="PANTHER" id="PTHR34846:SF5">
    <property type="entry name" value="CARBOXYMUCONOLACTONE DECARBOXYLASE-LIKE DOMAIN-CONTAINING PROTEIN"/>
    <property type="match status" value="1"/>
</dbReference>
<reference evidence="1" key="1">
    <citation type="submission" date="2022-12" db="EMBL/GenBank/DDBJ databases">
        <authorList>
            <person name="Petersen C."/>
        </authorList>
    </citation>
    <scope>NUCLEOTIDE SEQUENCE</scope>
    <source>
        <strain evidence="1">IBT 29677</strain>
    </source>
</reference>
<dbReference type="InterPro" id="IPR029032">
    <property type="entry name" value="AhpD-like"/>
</dbReference>
<dbReference type="OrthoDB" id="2567457at2759"/>
<protein>
    <recommendedName>
        <fullName evidence="3">Carboxymuconolactone decarboxylase-like domain-containing protein</fullName>
    </recommendedName>
</protein>
<comment type="caution">
    <text evidence="1">The sequence shown here is derived from an EMBL/GenBank/DDBJ whole genome shotgun (WGS) entry which is preliminary data.</text>
</comment>
<evidence type="ECO:0000313" key="1">
    <source>
        <dbReference type="EMBL" id="KAJ5386953.1"/>
    </source>
</evidence>
<keyword evidence="2" id="KW-1185">Reference proteome</keyword>
<dbReference type="EMBL" id="JAPZBU010000009">
    <property type="protein sequence ID" value="KAJ5386953.1"/>
    <property type="molecule type" value="Genomic_DNA"/>
</dbReference>
<gene>
    <name evidence="1" type="ORF">N7509_009494</name>
</gene>
<organism evidence="1 2">
    <name type="scientific">Penicillium cosmopolitanum</name>
    <dbReference type="NCBI Taxonomy" id="1131564"/>
    <lineage>
        <taxon>Eukaryota</taxon>
        <taxon>Fungi</taxon>
        <taxon>Dikarya</taxon>
        <taxon>Ascomycota</taxon>
        <taxon>Pezizomycotina</taxon>
        <taxon>Eurotiomycetes</taxon>
        <taxon>Eurotiomycetidae</taxon>
        <taxon>Eurotiales</taxon>
        <taxon>Aspergillaceae</taxon>
        <taxon>Penicillium</taxon>
    </lineage>
</organism>
<sequence>MDANYENNNNDSDPFRKTCLIPYPNVDDLPPTLRDKLNILPFRRNILMTISHSHGLAPHLLGLIGSCFDGTQRGLPTLDWQLIVLRTASVLKAKYEYDVNLPVAEVYGMPQAKIDSIACPTEAIQDKSQGPWTDRDKILLRLVDEQLATYTNEEKTIQESIEILGADMVVEVLIVIGIYALLARLIKGLRIDDDHEIPDLKEKIQKAITATK</sequence>
<evidence type="ECO:0000313" key="2">
    <source>
        <dbReference type="Proteomes" id="UP001147747"/>
    </source>
</evidence>